<feature type="domain" description="Far11/STRP C-terminal" evidence="3">
    <location>
        <begin position="541"/>
        <end position="1166"/>
    </location>
</feature>
<dbReference type="Proteomes" id="UP000732380">
    <property type="component" value="Unassembled WGS sequence"/>
</dbReference>
<dbReference type="InterPro" id="IPR040185">
    <property type="entry name" value="Far11/STRP"/>
</dbReference>
<feature type="domain" description="Far11/STRP N-terminal" evidence="2">
    <location>
        <begin position="137"/>
        <end position="434"/>
    </location>
</feature>
<sequence length="1194" mass="134518">MWPASGPVPGLGPDPPQPVEDTADTGVPAASGQGTEHVEESPVAESSPSLLDREKNPIAAGLAAAAEERAEKMAQKQRQKQEQREKQEQRDKQEQQEKQEQRQKQQQQQQQQNPPPTDSLSLVQLRRIVAEAGRAEPVPYDFVYEDMGPHAEEIDEWFVYQFWQWVRLNAAQTAFEWHWNQETDGQASWDDADQGTRTRFVRAAIAGVQSNDAALKSASIGKIVYLVLGRWGDTAMATTADEESRSIASASQLQAIKEGVKCLTSLEALPVVWEALRSCFESHWSGDIHEQASPQEAQDELMNLMTIMYIAIQETLNDPEDTALSYKALLELEPSLVDYMLITTSKLRWDDQNAMPLTQIFLLFWKSILLVFGGTNDLAALKEVMSEMKEDGSADKTTTITASPLDYHVFRQEITSKYPAYIPPQPRIPIEDENNSLLPPIPNQTWRLNSNNGIISTPGLSQSGGASILNQPVHIATPAPSPPPSPGPGGKSAKKQNYQTNQNFPFMYPPLDATSNSAGGKGMAGIDESIVSRRWEGSDIPASILEAGELFSTRVRMTRAMRQMWEAREQFLQFERGWAEDDDDDDDDDLEEDHGLGDDDVESLLDLVDLTPEEREILREVKAVQHEITKSNRSRKSTARPIQYSHTEVEIDFGPHPERLSERDKQRLVAVERFYKEALPHLQSLVIVLLRPILVNVTAVVAQQSNQQMQMNAGGPMAGGRGYNSSGPYGNAPRGMMDQSGQIMAQEELEPSPEEVDAARTREITTKAMTGILVLLLKWLRLSHVLKFEYLTQLLLDSNYIPLVLKLFAHQDVQQVVDSKMDRVENSFFQFCNLRSKFRDKSESDLENENEESCQVGEAAQTDPDGQQKPPHESELDSAQDSDDDAAPPPIKRNRPSAKATEAQDTTDPRPPTHMSERDAKYWAAYQAWCQAEAETIAQAEARSKQREAAAKEESNETSNPDENEPPANGNPDEPDQLSREQQREEEDTSGGGGPPRPRVDELGYPINPVPEEQALITDFSWRNFFSLINYLRVLQKMCKNKAHRNLFLVQYKSSTILRKALRVPQPQLRLYTLKLVKNQVPYCGRKWRQSNMRVITAIYLHCRPELRDEWLAGSDIDADVDSALPLEQALRGLTHWINLRRYPDKIARDLRAALREEQDFFSRELERLEGGLGGWGDEREEGMGMEHHHHMGE</sequence>
<evidence type="ECO:0000256" key="1">
    <source>
        <dbReference type="SAM" id="MobiDB-lite"/>
    </source>
</evidence>
<feature type="compositionally biased region" description="Basic and acidic residues" evidence="1">
    <location>
        <begin position="942"/>
        <end position="955"/>
    </location>
</feature>
<comment type="caution">
    <text evidence="4">The sequence shown here is derived from an EMBL/GenBank/DDBJ whole genome shotgun (WGS) entry which is preliminary data.</text>
</comment>
<dbReference type="GO" id="GO:0007010">
    <property type="term" value="P:cytoskeleton organization"/>
    <property type="evidence" value="ECO:0007669"/>
    <property type="project" value="TreeGrafter"/>
</dbReference>
<dbReference type="Pfam" id="PF11882">
    <property type="entry name" value="DUF3402"/>
    <property type="match status" value="2"/>
</dbReference>
<evidence type="ECO:0000313" key="4">
    <source>
        <dbReference type="EMBL" id="KAG6116665.1"/>
    </source>
</evidence>
<reference evidence="4 5" key="1">
    <citation type="journal article" date="2020" name="bioRxiv">
        <title>Whole genome comparisons of ergot fungi reveals the divergence and evolution of species within the genus Claviceps are the result of varying mechanisms driving genome evolution and host range expansion.</title>
        <authorList>
            <person name="Wyka S.A."/>
            <person name="Mondo S.J."/>
            <person name="Liu M."/>
            <person name="Dettman J."/>
            <person name="Nalam V."/>
            <person name="Broders K.D."/>
        </authorList>
    </citation>
    <scope>NUCLEOTIDE SEQUENCE [LARGE SCALE GENOMIC DNA]</scope>
    <source>
        <strain evidence="4 5">LM576</strain>
    </source>
</reference>
<feature type="region of interest" description="Disordered" evidence="1">
    <location>
        <begin position="473"/>
        <end position="497"/>
    </location>
</feature>
<dbReference type="Pfam" id="PF07923">
    <property type="entry name" value="N1221"/>
    <property type="match status" value="1"/>
</dbReference>
<evidence type="ECO:0000259" key="2">
    <source>
        <dbReference type="SMART" id="SM01292"/>
    </source>
</evidence>
<dbReference type="EMBL" id="SRQM01000169">
    <property type="protein sequence ID" value="KAG6116665.1"/>
    <property type="molecule type" value="Genomic_DNA"/>
</dbReference>
<organism evidence="4 5">
    <name type="scientific">Claviceps humidiphila</name>
    <dbReference type="NCBI Taxonomy" id="1294629"/>
    <lineage>
        <taxon>Eukaryota</taxon>
        <taxon>Fungi</taxon>
        <taxon>Dikarya</taxon>
        <taxon>Ascomycota</taxon>
        <taxon>Pezizomycotina</taxon>
        <taxon>Sordariomycetes</taxon>
        <taxon>Hypocreomycetidae</taxon>
        <taxon>Hypocreales</taxon>
        <taxon>Clavicipitaceae</taxon>
        <taxon>Claviceps</taxon>
    </lineage>
</organism>
<feature type="compositionally biased region" description="Acidic residues" evidence="1">
    <location>
        <begin position="580"/>
        <end position="598"/>
    </location>
</feature>
<dbReference type="SMART" id="SM01292">
    <property type="entry name" value="N1221"/>
    <property type="match status" value="1"/>
</dbReference>
<dbReference type="PANTHER" id="PTHR13239:SF4">
    <property type="entry name" value="AT25231P"/>
    <property type="match status" value="1"/>
</dbReference>
<proteinExistence type="predicted"/>
<gene>
    <name evidence="4" type="ORF">E4U13_001677</name>
</gene>
<evidence type="ECO:0000313" key="5">
    <source>
        <dbReference type="Proteomes" id="UP000732380"/>
    </source>
</evidence>
<feature type="region of interest" description="Disordered" evidence="1">
    <location>
        <begin position="940"/>
        <end position="1006"/>
    </location>
</feature>
<accession>A0A9P7Q133</accession>
<dbReference type="GO" id="GO:0005829">
    <property type="term" value="C:cytosol"/>
    <property type="evidence" value="ECO:0007669"/>
    <property type="project" value="TreeGrafter"/>
</dbReference>
<protein>
    <recommendedName>
        <fullName evidence="6">Protein required for hyphal anastomosis (HAM-2)</fullName>
    </recommendedName>
</protein>
<dbReference type="AlphaFoldDB" id="A0A9P7Q133"/>
<feature type="region of interest" description="Disordered" evidence="1">
    <location>
        <begin position="578"/>
        <end position="598"/>
    </location>
</feature>
<name>A0A9P7Q133_9HYPO</name>
<feature type="region of interest" description="Disordered" evidence="1">
    <location>
        <begin position="840"/>
        <end position="915"/>
    </location>
</feature>
<evidence type="ECO:0008006" key="6">
    <source>
        <dbReference type="Google" id="ProtNLM"/>
    </source>
</evidence>
<dbReference type="InterPro" id="IPR012486">
    <property type="entry name" value="Far11/STRP_N"/>
</dbReference>
<feature type="compositionally biased region" description="Basic and acidic residues" evidence="1">
    <location>
        <begin position="66"/>
        <end position="103"/>
    </location>
</feature>
<feature type="compositionally biased region" description="Acidic residues" evidence="1">
    <location>
        <begin position="876"/>
        <end position="886"/>
    </location>
</feature>
<keyword evidence="5" id="KW-1185">Reference proteome</keyword>
<feature type="region of interest" description="Disordered" evidence="1">
    <location>
        <begin position="1"/>
        <end position="121"/>
    </location>
</feature>
<dbReference type="PANTHER" id="PTHR13239">
    <property type="entry name" value="PROTEIN REQUIRED FOR HYPHAL ANASTOMOSIS HAM-2"/>
    <property type="match status" value="1"/>
</dbReference>
<dbReference type="InterPro" id="IPR021819">
    <property type="entry name" value="Far11/STRP_C"/>
</dbReference>
<dbReference type="SMART" id="SM01293">
    <property type="entry name" value="DUF3402"/>
    <property type="match status" value="1"/>
</dbReference>
<evidence type="ECO:0000259" key="3">
    <source>
        <dbReference type="SMART" id="SM01293"/>
    </source>
</evidence>